<evidence type="ECO:0000313" key="3">
    <source>
        <dbReference type="Proteomes" id="UP000037737"/>
    </source>
</evidence>
<gene>
    <name evidence="2" type="ORF">XI38_00070</name>
</gene>
<comment type="caution">
    <text evidence="2">The sequence shown here is derived from an EMBL/GenBank/DDBJ whole genome shotgun (WGS) entry which is preliminary data.</text>
</comment>
<dbReference type="OrthoDB" id="2607492at2"/>
<dbReference type="SUPFAM" id="SSF54001">
    <property type="entry name" value="Cysteine proteinases"/>
    <property type="match status" value="1"/>
</dbReference>
<feature type="compositionally biased region" description="Basic and acidic residues" evidence="1">
    <location>
        <begin position="164"/>
        <end position="174"/>
    </location>
</feature>
<dbReference type="EMBL" id="LAVO01000001">
    <property type="protein sequence ID" value="KOS11888.1"/>
    <property type="molecule type" value="Genomic_DNA"/>
</dbReference>
<evidence type="ECO:0000313" key="2">
    <source>
        <dbReference type="EMBL" id="KOS11888.1"/>
    </source>
</evidence>
<accession>A0A0M8MHY4</accession>
<name>A0A0M8MHY4_9MICO</name>
<evidence type="ECO:0000256" key="1">
    <source>
        <dbReference type="SAM" id="MobiDB-lite"/>
    </source>
</evidence>
<proteinExistence type="predicted"/>
<dbReference type="Proteomes" id="UP000037737">
    <property type="component" value="Unassembled WGS sequence"/>
</dbReference>
<protein>
    <recommendedName>
        <fullName evidence="4">NlpC/P60 domain-containing protein</fullName>
    </recommendedName>
</protein>
<feature type="compositionally biased region" description="Low complexity" evidence="1">
    <location>
        <begin position="152"/>
        <end position="161"/>
    </location>
</feature>
<dbReference type="Gene3D" id="3.90.1720.10">
    <property type="entry name" value="endopeptidase domain like (from Nostoc punctiforme)"/>
    <property type="match status" value="1"/>
</dbReference>
<dbReference type="InterPro" id="IPR038765">
    <property type="entry name" value="Papain-like_cys_pep_sf"/>
</dbReference>
<organism evidence="2 3">
    <name type="scientific">Microbacterium aurantiacum</name>
    <dbReference type="NCBI Taxonomy" id="162393"/>
    <lineage>
        <taxon>Bacteria</taxon>
        <taxon>Bacillati</taxon>
        <taxon>Actinomycetota</taxon>
        <taxon>Actinomycetes</taxon>
        <taxon>Micrococcales</taxon>
        <taxon>Microbacteriaceae</taxon>
        <taxon>Microbacterium</taxon>
    </lineage>
</organism>
<reference evidence="2" key="1">
    <citation type="submission" date="2015-04" db="EMBL/GenBank/DDBJ databases">
        <title>Complete genome sequence of Microbacterium chocolatum SIT 101, a bacterium enantioselectively hydrolyzing mesomeric diesters.</title>
        <authorList>
            <person name="Li X."/>
            <person name="Xu Y."/>
        </authorList>
    </citation>
    <scope>NUCLEOTIDE SEQUENCE [LARGE SCALE GENOMIC DNA]</scope>
    <source>
        <strain evidence="2">SIT 101</strain>
    </source>
</reference>
<dbReference type="KEGG" id="mcw:A8L33_06215"/>
<dbReference type="PATRIC" id="fig|84292.3.peg.18"/>
<dbReference type="AlphaFoldDB" id="A0A0M8MHY4"/>
<evidence type="ECO:0008006" key="4">
    <source>
        <dbReference type="Google" id="ProtNLM"/>
    </source>
</evidence>
<keyword evidence="3" id="KW-1185">Reference proteome</keyword>
<feature type="region of interest" description="Disordered" evidence="1">
    <location>
        <begin position="152"/>
        <end position="174"/>
    </location>
</feature>
<sequence>MTVAVDTISRNALRWADEHLDSTAYTTRCLAFVEDAIERANEVEIFGGDYAGESADRYGATHTADPAPPGAFVFYRSVGDIEGIRRDWGHVGLSMGDGRVIHAWDRVRVDEASALASLSPAPGWEPLSFRGWTPLSRILEGSRPATWTTDAATAAAHQQAQWLEQDRRGSAPTR</sequence>